<sequence length="221" mass="23427">MNGGDKNNRRVLLAGATGLVGRELLHGLLADGTVAGVQAIGRRPLPQRHAKLSFRQVDFGAIPALPPLDEVYIALGTTIKTAGSQEAFRAVDFDASLAVARAARAAGARHAGVVSAMGADARSALFYNRVKGELEEALAGLGFDGLVIARPSFLAGNREQLGQPERGGEKLALRVSHWLRPLIPANYRSIEAAKVARSLLRHVPNTRGRLVLMSGTMQRGA</sequence>
<dbReference type="PANTHER" id="PTHR14097">
    <property type="entry name" value="OXIDOREDUCTASE HTATIP2"/>
    <property type="match status" value="1"/>
</dbReference>
<dbReference type="Proteomes" id="UP000541185">
    <property type="component" value="Unassembled WGS sequence"/>
</dbReference>
<name>A0A848H5W7_9BURK</name>
<dbReference type="PANTHER" id="PTHR14097:SF7">
    <property type="entry name" value="OXIDOREDUCTASE HTATIP2"/>
    <property type="match status" value="1"/>
</dbReference>
<accession>A0A848H5W7</accession>
<evidence type="ECO:0000313" key="2">
    <source>
        <dbReference type="Proteomes" id="UP000541185"/>
    </source>
</evidence>
<gene>
    <name evidence="1" type="ORF">HHL11_14215</name>
</gene>
<dbReference type="Gene3D" id="3.40.50.720">
    <property type="entry name" value="NAD(P)-binding Rossmann-like Domain"/>
    <property type="match status" value="1"/>
</dbReference>
<dbReference type="EMBL" id="JABBFX010000001">
    <property type="protein sequence ID" value="NML44909.1"/>
    <property type="molecule type" value="Genomic_DNA"/>
</dbReference>
<dbReference type="AlphaFoldDB" id="A0A848H5W7"/>
<proteinExistence type="predicted"/>
<keyword evidence="2" id="KW-1185">Reference proteome</keyword>
<dbReference type="InterPro" id="IPR036291">
    <property type="entry name" value="NAD(P)-bd_dom_sf"/>
</dbReference>
<dbReference type="RefSeq" id="WP_169419007.1">
    <property type="nucleotide sequence ID" value="NZ_JABBFX010000001.1"/>
</dbReference>
<reference evidence="1 2" key="1">
    <citation type="submission" date="2020-04" db="EMBL/GenBank/DDBJ databases">
        <title>Ramlibacter sp. G-1-2-2 isolated from soil.</title>
        <authorList>
            <person name="Dahal R.H."/>
        </authorList>
    </citation>
    <scope>NUCLEOTIDE SEQUENCE [LARGE SCALE GENOMIC DNA]</scope>
    <source>
        <strain evidence="1 2">G-1-2-2</strain>
    </source>
</reference>
<dbReference type="SUPFAM" id="SSF51735">
    <property type="entry name" value="NAD(P)-binding Rossmann-fold domains"/>
    <property type="match status" value="1"/>
</dbReference>
<organism evidence="1 2">
    <name type="scientific">Ramlibacter agri</name>
    <dbReference type="NCBI Taxonomy" id="2728837"/>
    <lineage>
        <taxon>Bacteria</taxon>
        <taxon>Pseudomonadati</taxon>
        <taxon>Pseudomonadota</taxon>
        <taxon>Betaproteobacteria</taxon>
        <taxon>Burkholderiales</taxon>
        <taxon>Comamonadaceae</taxon>
        <taxon>Ramlibacter</taxon>
    </lineage>
</organism>
<comment type="caution">
    <text evidence="1">The sequence shown here is derived from an EMBL/GenBank/DDBJ whole genome shotgun (WGS) entry which is preliminary data.</text>
</comment>
<protein>
    <submittedName>
        <fullName evidence="1">Nucleoside-diphosphate sugar epimerase</fullName>
    </submittedName>
</protein>
<evidence type="ECO:0000313" key="1">
    <source>
        <dbReference type="EMBL" id="NML44909.1"/>
    </source>
</evidence>